<accession>A0A9X9A3M5</accession>
<keyword evidence="2 5" id="KW-0812">Transmembrane</keyword>
<dbReference type="PANTHER" id="PTHR33514">
    <property type="entry name" value="PROTEIN ABCI12, CHLOROPLASTIC"/>
    <property type="match status" value="1"/>
</dbReference>
<reference evidence="6 7" key="1">
    <citation type="journal article" date="2019" name="Environ. Microbiol.">
        <title>An active ?-lactamase is a part of an orchestrated cell wall stress resistance network of Bacillus subtilis and related rhizosphere species.</title>
        <authorList>
            <person name="Bucher T."/>
            <person name="Keren-Paz A."/>
            <person name="Hausser J."/>
            <person name="Olender T."/>
            <person name="Cytryn E."/>
            <person name="Kolodkin-Gal I."/>
        </authorList>
    </citation>
    <scope>NUCLEOTIDE SEQUENCE [LARGE SCALE GENOMIC DNA]</scope>
    <source>
        <strain evidence="6 7">I32</strain>
    </source>
</reference>
<evidence type="ECO:0000256" key="3">
    <source>
        <dbReference type="ARBA" id="ARBA00022989"/>
    </source>
</evidence>
<feature type="transmembrane region" description="Helical" evidence="5">
    <location>
        <begin position="55"/>
        <end position="76"/>
    </location>
</feature>
<evidence type="ECO:0000256" key="1">
    <source>
        <dbReference type="ARBA" id="ARBA00004141"/>
    </source>
</evidence>
<dbReference type="Proteomes" id="UP000308444">
    <property type="component" value="Unassembled WGS sequence"/>
</dbReference>
<comment type="subcellular location">
    <subcellularLocation>
        <location evidence="1">Membrane</location>
        <topology evidence="1">Multi-pass membrane protein</topology>
    </subcellularLocation>
</comment>
<dbReference type="EMBL" id="SZOH01002864">
    <property type="protein sequence ID" value="TKI92874.1"/>
    <property type="molecule type" value="Genomic_DNA"/>
</dbReference>
<organism evidence="6 7">
    <name type="scientific">Bacillus cereus</name>
    <dbReference type="NCBI Taxonomy" id="1396"/>
    <lineage>
        <taxon>Bacteria</taxon>
        <taxon>Bacillati</taxon>
        <taxon>Bacillota</taxon>
        <taxon>Bacilli</taxon>
        <taxon>Bacillales</taxon>
        <taxon>Bacillaceae</taxon>
        <taxon>Bacillus</taxon>
        <taxon>Bacillus cereus group</taxon>
    </lineage>
</organism>
<feature type="non-terminal residue" evidence="6">
    <location>
        <position position="190"/>
    </location>
</feature>
<comment type="caution">
    <text evidence="6">The sequence shown here is derived from an EMBL/GenBank/DDBJ whole genome shotgun (WGS) entry which is preliminary data.</text>
</comment>
<keyword evidence="4 5" id="KW-0472">Membrane</keyword>
<evidence type="ECO:0000313" key="6">
    <source>
        <dbReference type="EMBL" id="TKI92874.1"/>
    </source>
</evidence>
<dbReference type="InterPro" id="IPR003339">
    <property type="entry name" value="ABC/ECF_trnsptr_transmembrane"/>
</dbReference>
<gene>
    <name evidence="6" type="ORF">FC695_30855</name>
</gene>
<keyword evidence="3 5" id="KW-1133">Transmembrane helix</keyword>
<dbReference type="AlphaFoldDB" id="A0A9X9A3M5"/>
<evidence type="ECO:0000256" key="5">
    <source>
        <dbReference type="SAM" id="Phobius"/>
    </source>
</evidence>
<feature type="transmembrane region" description="Helical" evidence="5">
    <location>
        <begin position="104"/>
        <end position="126"/>
    </location>
</feature>
<proteinExistence type="predicted"/>
<evidence type="ECO:0000313" key="7">
    <source>
        <dbReference type="Proteomes" id="UP000308444"/>
    </source>
</evidence>
<dbReference type="CDD" id="cd16914">
    <property type="entry name" value="EcfT"/>
    <property type="match status" value="1"/>
</dbReference>
<protein>
    <submittedName>
        <fullName evidence="6">Energy-coupling factor transporter transmembrane protein EcfT</fullName>
    </submittedName>
</protein>
<sequence>MHSTYFYRMDGVVKLFLFIFCMTLTFLFFDFRVLLILFIIGCIGLSIAKIPFRKILIVFSVIFTFSLLNSVMILFITPTHGSELTESYTVFLHVGYATITYETLFYAATLSLKYFTLLPFTLLFIYTTDPSEFVSSLSKLGIHYKITYAINIALRYIPDIQSEYKIIKHAQEARGVAFEKGEASLWVRMK</sequence>
<dbReference type="GO" id="GO:0005886">
    <property type="term" value="C:plasma membrane"/>
    <property type="evidence" value="ECO:0007669"/>
    <property type="project" value="TreeGrafter"/>
</dbReference>
<dbReference type="Pfam" id="PF02361">
    <property type="entry name" value="CbiQ"/>
    <property type="match status" value="1"/>
</dbReference>
<evidence type="ECO:0000256" key="4">
    <source>
        <dbReference type="ARBA" id="ARBA00023136"/>
    </source>
</evidence>
<dbReference type="PANTHER" id="PTHR33514:SF1">
    <property type="entry name" value="ABC TRANSPORTER PERMEASE"/>
    <property type="match status" value="1"/>
</dbReference>
<feature type="transmembrane region" description="Helical" evidence="5">
    <location>
        <begin position="15"/>
        <end position="48"/>
    </location>
</feature>
<evidence type="ECO:0000256" key="2">
    <source>
        <dbReference type="ARBA" id="ARBA00022692"/>
    </source>
</evidence>
<name>A0A9X9A3M5_BACCE</name>